<reference evidence="2 3" key="1">
    <citation type="submission" date="2014-09" db="EMBL/GenBank/DDBJ databases">
        <title>Vibrio maritimus JCM 19240. (C210) whole genome shotgun sequence.</title>
        <authorList>
            <person name="Sawabe T."/>
            <person name="Meirelles P."/>
            <person name="Nakanishi M."/>
            <person name="Sayaka M."/>
            <person name="Hattori M."/>
            <person name="Ohkuma M."/>
        </authorList>
    </citation>
    <scope>NUCLEOTIDE SEQUENCE [LARGE SCALE GENOMIC DNA]</scope>
    <source>
        <strain evidence="2 3">JCM 19240</strain>
    </source>
</reference>
<dbReference type="InterPro" id="IPR011010">
    <property type="entry name" value="DNA_brk_join_enz"/>
</dbReference>
<keyword evidence="3" id="KW-1185">Reference proteome</keyword>
<dbReference type="InterPro" id="IPR013762">
    <property type="entry name" value="Integrase-like_cat_sf"/>
</dbReference>
<organism evidence="2 3">
    <name type="scientific">Vibrio maritimus</name>
    <dbReference type="NCBI Taxonomy" id="990268"/>
    <lineage>
        <taxon>Bacteria</taxon>
        <taxon>Pseudomonadati</taxon>
        <taxon>Pseudomonadota</taxon>
        <taxon>Gammaproteobacteria</taxon>
        <taxon>Vibrionales</taxon>
        <taxon>Vibrionaceae</taxon>
        <taxon>Vibrio</taxon>
    </lineage>
</organism>
<sequence length="73" mass="8726">MDNRYLTIRSENAKSKKKRIIPLNDTLYNMLETWHDQNPDSDHVLIHLGKPLEYFQHPWKQVLAGEDRRISIP</sequence>
<dbReference type="SUPFAM" id="SSF56349">
    <property type="entry name" value="DNA breaking-rejoining enzymes"/>
    <property type="match status" value="1"/>
</dbReference>
<gene>
    <name evidence="2" type="ORF">JCM19240_2305</name>
</gene>
<dbReference type="EMBL" id="BBMT01000003">
    <property type="protein sequence ID" value="GAL33609.1"/>
    <property type="molecule type" value="Genomic_DNA"/>
</dbReference>
<name>A0A090T4D3_9VIBR</name>
<evidence type="ECO:0000313" key="3">
    <source>
        <dbReference type="Proteomes" id="UP000029224"/>
    </source>
</evidence>
<dbReference type="GO" id="GO:0015074">
    <property type="term" value="P:DNA integration"/>
    <property type="evidence" value="ECO:0007669"/>
    <property type="project" value="InterPro"/>
</dbReference>
<dbReference type="AlphaFoldDB" id="A0A090T4D3"/>
<evidence type="ECO:0000256" key="1">
    <source>
        <dbReference type="ARBA" id="ARBA00023172"/>
    </source>
</evidence>
<dbReference type="Proteomes" id="UP000029224">
    <property type="component" value="Unassembled WGS sequence"/>
</dbReference>
<keyword evidence="1" id="KW-0233">DNA recombination</keyword>
<dbReference type="GO" id="GO:0006310">
    <property type="term" value="P:DNA recombination"/>
    <property type="evidence" value="ECO:0007669"/>
    <property type="project" value="UniProtKB-KW"/>
</dbReference>
<evidence type="ECO:0000313" key="2">
    <source>
        <dbReference type="EMBL" id="GAL33609.1"/>
    </source>
</evidence>
<protein>
    <submittedName>
        <fullName evidence="2">Integrase</fullName>
    </submittedName>
</protein>
<dbReference type="GO" id="GO:0003677">
    <property type="term" value="F:DNA binding"/>
    <property type="evidence" value="ECO:0007669"/>
    <property type="project" value="InterPro"/>
</dbReference>
<dbReference type="Gene3D" id="1.10.443.10">
    <property type="entry name" value="Intergrase catalytic core"/>
    <property type="match status" value="1"/>
</dbReference>
<proteinExistence type="predicted"/>
<accession>A0A090T4D3</accession>
<reference evidence="2 3" key="2">
    <citation type="submission" date="2014-09" db="EMBL/GenBank/DDBJ databases">
        <authorList>
            <consortium name="NBRP consortium"/>
            <person name="Sawabe T."/>
            <person name="Meirelles P."/>
            <person name="Nakanishi M."/>
            <person name="Sayaka M."/>
            <person name="Hattori M."/>
            <person name="Ohkuma M."/>
        </authorList>
    </citation>
    <scope>NUCLEOTIDE SEQUENCE [LARGE SCALE GENOMIC DNA]</scope>
    <source>
        <strain evidence="2 3">JCM 19240</strain>
    </source>
</reference>
<comment type="caution">
    <text evidence="2">The sequence shown here is derived from an EMBL/GenBank/DDBJ whole genome shotgun (WGS) entry which is preliminary data.</text>
</comment>